<reference evidence="3 4" key="1">
    <citation type="submission" date="2015-07" db="EMBL/GenBank/DDBJ databases">
        <authorList>
            <person name="Noorani M."/>
        </authorList>
    </citation>
    <scope>NUCLEOTIDE SEQUENCE [LARGE SCALE GENOMIC DNA]</scope>
    <source>
        <strain evidence="3">BBA 69670</strain>
    </source>
</reference>
<evidence type="ECO:0000313" key="3">
    <source>
        <dbReference type="EMBL" id="CUA68459.1"/>
    </source>
</evidence>
<proteinExistence type="predicted"/>
<evidence type="ECO:0000256" key="1">
    <source>
        <dbReference type="SAM" id="MobiDB-lite"/>
    </source>
</evidence>
<name>A0A0K6FR61_9AGAM</name>
<organism evidence="3 4">
    <name type="scientific">Rhizoctonia solani</name>
    <dbReference type="NCBI Taxonomy" id="456999"/>
    <lineage>
        <taxon>Eukaryota</taxon>
        <taxon>Fungi</taxon>
        <taxon>Dikarya</taxon>
        <taxon>Basidiomycota</taxon>
        <taxon>Agaricomycotina</taxon>
        <taxon>Agaricomycetes</taxon>
        <taxon>Cantharellales</taxon>
        <taxon>Ceratobasidiaceae</taxon>
        <taxon>Rhizoctonia</taxon>
    </lineage>
</organism>
<feature type="compositionally biased region" description="Basic and acidic residues" evidence="1">
    <location>
        <begin position="300"/>
        <end position="310"/>
    </location>
</feature>
<feature type="region of interest" description="Disordered" evidence="1">
    <location>
        <begin position="150"/>
        <end position="173"/>
    </location>
</feature>
<feature type="transmembrane region" description="Helical" evidence="2">
    <location>
        <begin position="450"/>
        <end position="472"/>
    </location>
</feature>
<dbReference type="InterPro" id="IPR036305">
    <property type="entry name" value="RGS_sf"/>
</dbReference>
<keyword evidence="2" id="KW-1133">Transmembrane helix</keyword>
<keyword evidence="2" id="KW-0812">Transmembrane</keyword>
<dbReference type="InterPro" id="IPR044926">
    <property type="entry name" value="RGS_subdomain_2"/>
</dbReference>
<evidence type="ECO:0000256" key="2">
    <source>
        <dbReference type="SAM" id="Phobius"/>
    </source>
</evidence>
<feature type="transmembrane region" description="Helical" evidence="2">
    <location>
        <begin position="242"/>
        <end position="267"/>
    </location>
</feature>
<dbReference type="Proteomes" id="UP000044841">
    <property type="component" value="Unassembled WGS sequence"/>
</dbReference>
<dbReference type="AlphaFoldDB" id="A0A0K6FR61"/>
<gene>
    <name evidence="3" type="ORF">RSOLAG22IIIB_03496</name>
</gene>
<dbReference type="PANTHER" id="PTHR39466">
    <property type="entry name" value="RGS DOMAIN-CONTAINING PROTEIN"/>
    <property type="match status" value="1"/>
</dbReference>
<feature type="region of interest" description="Disordered" evidence="1">
    <location>
        <begin position="329"/>
        <end position="352"/>
    </location>
</feature>
<keyword evidence="2" id="KW-0472">Membrane</keyword>
<dbReference type="PANTHER" id="PTHR39466:SF1">
    <property type="entry name" value="RGS DOMAIN-CONTAINING PROTEIN"/>
    <property type="match status" value="1"/>
</dbReference>
<feature type="region of interest" description="Disordered" evidence="1">
    <location>
        <begin position="287"/>
        <end position="312"/>
    </location>
</feature>
<dbReference type="SUPFAM" id="SSF48097">
    <property type="entry name" value="Regulator of G-protein signaling, RGS"/>
    <property type="match status" value="1"/>
</dbReference>
<accession>A0A0K6FR61</accession>
<evidence type="ECO:0008006" key="5">
    <source>
        <dbReference type="Google" id="ProtNLM"/>
    </source>
</evidence>
<feature type="compositionally biased region" description="Low complexity" evidence="1">
    <location>
        <begin position="154"/>
        <end position="165"/>
    </location>
</feature>
<evidence type="ECO:0000313" key="4">
    <source>
        <dbReference type="Proteomes" id="UP000044841"/>
    </source>
</evidence>
<feature type="compositionally biased region" description="Polar residues" evidence="1">
    <location>
        <begin position="329"/>
        <end position="347"/>
    </location>
</feature>
<feature type="transmembrane region" description="Helical" evidence="2">
    <location>
        <begin position="208"/>
        <end position="230"/>
    </location>
</feature>
<sequence length="476" mass="51954">MASYSRPPHYPYSFKALKDVPRRLFYPPRSEIKIGRVRSMSLTPLFQVKLADVLDGQHLPPLSRKDFEEYLLFVEHSSENLYFYEWLRGYTQAYTAWAQTGTPYSAPLALSWSRAKQTFLANDAHFKLNLSNDTLEGLLKVPEPAQPISSVAMSQEPSGSSQESPARPSYPNPIALTTVRSEVEDMLRESLHRFVGGSCGNSGRARGLFGIALGVITLAIGLAPVLVSILQGRGGRGIRVAAIPIFWLGAWITIMSLHGVCILIFLFGDARQLYPYELARPKITSPISKPRPAMLSSPEPKSHNNSEKPENPANQVQLHVDLEQGHVGSCSSASTIGKQSRHYSASSVEHARGHSELTVMASPETAARSPTSAHSLMEQSSAGMGMAMSPQRWSFDFDALPGSTSNPGANPDQWGSTLPARPDEKFRAIPTFGPLTKVLSPIVTRAQWEIVIRSAIMAVVVAVVLGAICLAVPAKR</sequence>
<dbReference type="EMBL" id="CYGV01000446">
    <property type="protein sequence ID" value="CUA68459.1"/>
    <property type="molecule type" value="Genomic_DNA"/>
</dbReference>
<dbReference type="Gene3D" id="1.10.167.10">
    <property type="entry name" value="Regulator of G-protein Signalling 4, domain 2"/>
    <property type="match status" value="1"/>
</dbReference>
<protein>
    <recommendedName>
        <fullName evidence="5">RGS domain-containing protein</fullName>
    </recommendedName>
</protein>
<keyword evidence="4" id="KW-1185">Reference proteome</keyword>